<evidence type="ECO:0000313" key="3">
    <source>
        <dbReference type="Proteomes" id="UP001362999"/>
    </source>
</evidence>
<dbReference type="AlphaFoldDB" id="A0AAW0AN60"/>
<gene>
    <name evidence="2" type="ORF">R3P38DRAFT_1451041</name>
</gene>
<dbReference type="EMBL" id="JAWWNJ010000057">
    <property type="protein sequence ID" value="KAK7014416.1"/>
    <property type="molecule type" value="Genomic_DNA"/>
</dbReference>
<dbReference type="Proteomes" id="UP001362999">
    <property type="component" value="Unassembled WGS sequence"/>
</dbReference>
<protein>
    <submittedName>
        <fullName evidence="2">Uncharacterized protein</fullName>
    </submittedName>
</protein>
<proteinExistence type="predicted"/>
<sequence length="98" mass="11322">MVSRHSPKFLLSVFEFVLWLDFGVSSVESSHRNSLSIRLSIQAAPTHPDFVNQIQRIISSIYDRCFWPMPLIIVEKPHLRLRCVLAICKEDDILDLVS</sequence>
<accession>A0AAW0AN60</accession>
<comment type="caution">
    <text evidence="2">The sequence shown here is derived from an EMBL/GenBank/DDBJ whole genome shotgun (WGS) entry which is preliminary data.</text>
</comment>
<organism evidence="2 3">
    <name type="scientific">Favolaschia claudopus</name>
    <dbReference type="NCBI Taxonomy" id="2862362"/>
    <lineage>
        <taxon>Eukaryota</taxon>
        <taxon>Fungi</taxon>
        <taxon>Dikarya</taxon>
        <taxon>Basidiomycota</taxon>
        <taxon>Agaricomycotina</taxon>
        <taxon>Agaricomycetes</taxon>
        <taxon>Agaricomycetidae</taxon>
        <taxon>Agaricales</taxon>
        <taxon>Marasmiineae</taxon>
        <taxon>Mycenaceae</taxon>
        <taxon>Favolaschia</taxon>
    </lineage>
</organism>
<evidence type="ECO:0000256" key="1">
    <source>
        <dbReference type="SAM" id="SignalP"/>
    </source>
</evidence>
<name>A0AAW0AN60_9AGAR</name>
<feature type="signal peptide" evidence="1">
    <location>
        <begin position="1"/>
        <end position="29"/>
    </location>
</feature>
<keyword evidence="1" id="KW-0732">Signal</keyword>
<reference evidence="2 3" key="1">
    <citation type="journal article" date="2024" name="J Genomics">
        <title>Draft genome sequencing and assembly of Favolaschia claudopus CIRM-BRFM 2984 isolated from oak limbs.</title>
        <authorList>
            <person name="Navarro D."/>
            <person name="Drula E."/>
            <person name="Chaduli D."/>
            <person name="Cazenave R."/>
            <person name="Ahrendt S."/>
            <person name="Wang J."/>
            <person name="Lipzen A."/>
            <person name="Daum C."/>
            <person name="Barry K."/>
            <person name="Grigoriev I.V."/>
            <person name="Favel A."/>
            <person name="Rosso M.N."/>
            <person name="Martin F."/>
        </authorList>
    </citation>
    <scope>NUCLEOTIDE SEQUENCE [LARGE SCALE GENOMIC DNA]</scope>
    <source>
        <strain evidence="2 3">CIRM-BRFM 2984</strain>
    </source>
</reference>
<keyword evidence="3" id="KW-1185">Reference proteome</keyword>
<evidence type="ECO:0000313" key="2">
    <source>
        <dbReference type="EMBL" id="KAK7014416.1"/>
    </source>
</evidence>
<feature type="chain" id="PRO_5043743312" evidence="1">
    <location>
        <begin position="30"/>
        <end position="98"/>
    </location>
</feature>